<dbReference type="Proteomes" id="UP000521922">
    <property type="component" value="Unassembled WGS sequence"/>
</dbReference>
<dbReference type="Pfam" id="PF26571">
    <property type="entry name" value="VldE"/>
    <property type="match status" value="1"/>
</dbReference>
<evidence type="ECO:0000313" key="4">
    <source>
        <dbReference type="Proteomes" id="UP000521922"/>
    </source>
</evidence>
<dbReference type="Pfam" id="PF08310">
    <property type="entry name" value="LGFP"/>
    <property type="match status" value="3"/>
</dbReference>
<keyword evidence="4" id="KW-1185">Reference proteome</keyword>
<gene>
    <name evidence="3" type="ORF">BJ968_002971</name>
</gene>
<evidence type="ECO:0000259" key="2">
    <source>
        <dbReference type="Pfam" id="PF26571"/>
    </source>
</evidence>
<proteinExistence type="predicted"/>
<dbReference type="InterPro" id="IPR013207">
    <property type="entry name" value="LGFP"/>
</dbReference>
<feature type="chain" id="PRO_5031150864" description="ARB-07466-like C-terminal domain-containing protein" evidence="1">
    <location>
        <begin position="28"/>
        <end position="342"/>
    </location>
</feature>
<evidence type="ECO:0000256" key="1">
    <source>
        <dbReference type="SAM" id="SignalP"/>
    </source>
</evidence>
<dbReference type="RefSeq" id="WP_343078053.1">
    <property type="nucleotide sequence ID" value="NZ_BAAAGN010000010.1"/>
</dbReference>
<sequence>MRRLPLAAAALATAVLSALVTSPAASAAAPVPRAPAGLPAAVDDLAAYEGATTCADVQPGTRELRDLLLTTYGRQVIGTHRACPVGAAVDSEHHEGRALDWMLDAGDPTDAATARTFLDWLLADDAANARRLGVMYVIWDGRVWKSYRAAQGWQPYAGPNPHTDHVHVSLSRRGAAAETSWWTGRTDPAEAHWVALGGTRSALGDPVAGGPRFAGASARRYENGTVLWTRDTQARAVWGAIGAAYVQRGLASAVGLPVTDEFGVPGGRANHFQRGSVYWSPRTGAHEVHGAIRDAWAARGWESGRLGFPTSDERTVGGVRRSDFQGGYVTWSAGRGVSVHTG</sequence>
<reference evidence="3 4" key="1">
    <citation type="submission" date="2020-07" db="EMBL/GenBank/DDBJ databases">
        <title>Sequencing the genomes of 1000 actinobacteria strains.</title>
        <authorList>
            <person name="Klenk H.-P."/>
        </authorList>
    </citation>
    <scope>NUCLEOTIDE SEQUENCE [LARGE SCALE GENOMIC DNA]</scope>
    <source>
        <strain evidence="3 4">DSM 7487</strain>
    </source>
</reference>
<accession>A0A7Y9DMZ1</accession>
<organism evidence="3 4">
    <name type="scientific">Kineococcus aurantiacus</name>
    <dbReference type="NCBI Taxonomy" id="37633"/>
    <lineage>
        <taxon>Bacteria</taxon>
        <taxon>Bacillati</taxon>
        <taxon>Actinomycetota</taxon>
        <taxon>Actinomycetes</taxon>
        <taxon>Kineosporiales</taxon>
        <taxon>Kineosporiaceae</taxon>
        <taxon>Kineococcus</taxon>
    </lineage>
</organism>
<evidence type="ECO:0000313" key="3">
    <source>
        <dbReference type="EMBL" id="NYD23431.1"/>
    </source>
</evidence>
<comment type="caution">
    <text evidence="3">The sequence shown here is derived from an EMBL/GenBank/DDBJ whole genome shotgun (WGS) entry which is preliminary data.</text>
</comment>
<dbReference type="InterPro" id="IPR058593">
    <property type="entry name" value="ARB_07466-like_C"/>
</dbReference>
<feature type="domain" description="ARB-07466-like C-terminal" evidence="2">
    <location>
        <begin position="56"/>
        <end position="166"/>
    </location>
</feature>
<protein>
    <recommendedName>
        <fullName evidence="2">ARB-07466-like C-terminal domain-containing protein</fullName>
    </recommendedName>
</protein>
<dbReference type="EMBL" id="JACCBB010000001">
    <property type="protein sequence ID" value="NYD23431.1"/>
    <property type="molecule type" value="Genomic_DNA"/>
</dbReference>
<feature type="signal peptide" evidence="1">
    <location>
        <begin position="1"/>
        <end position="27"/>
    </location>
</feature>
<keyword evidence="1" id="KW-0732">Signal</keyword>
<dbReference type="AlphaFoldDB" id="A0A7Y9DMZ1"/>
<name>A0A7Y9DMZ1_9ACTN</name>